<evidence type="ECO:0000256" key="1">
    <source>
        <dbReference type="SAM" id="MobiDB-lite"/>
    </source>
</evidence>
<name>A0ABN3T4D9_9ACTN</name>
<feature type="compositionally biased region" description="Polar residues" evidence="1">
    <location>
        <begin position="17"/>
        <end position="56"/>
    </location>
</feature>
<dbReference type="EMBL" id="BAAATE010000037">
    <property type="protein sequence ID" value="GAA2693745.1"/>
    <property type="molecule type" value="Genomic_DNA"/>
</dbReference>
<reference evidence="2 3" key="1">
    <citation type="journal article" date="2019" name="Int. J. Syst. Evol. Microbiol.">
        <title>The Global Catalogue of Microorganisms (GCM) 10K type strain sequencing project: providing services to taxonomists for standard genome sequencing and annotation.</title>
        <authorList>
            <consortium name="The Broad Institute Genomics Platform"/>
            <consortium name="The Broad Institute Genome Sequencing Center for Infectious Disease"/>
            <person name="Wu L."/>
            <person name="Ma J."/>
        </authorList>
    </citation>
    <scope>NUCLEOTIDE SEQUENCE [LARGE SCALE GENOMIC DNA]</scope>
    <source>
        <strain evidence="2 3">JCM 6835</strain>
    </source>
</reference>
<comment type="caution">
    <text evidence="2">The sequence shown here is derived from an EMBL/GenBank/DDBJ whole genome shotgun (WGS) entry which is preliminary data.</text>
</comment>
<accession>A0ABN3T4D9</accession>
<sequence length="56" mass="6153">MRDTRGTDAAPRLGRTPQASGRQPLLSTTEPAGEITSGTQCEKFTENSQGWNKNFR</sequence>
<organism evidence="2 3">
    <name type="scientific">Nonomuraea recticatena</name>
    <dbReference type="NCBI Taxonomy" id="46178"/>
    <lineage>
        <taxon>Bacteria</taxon>
        <taxon>Bacillati</taxon>
        <taxon>Actinomycetota</taxon>
        <taxon>Actinomycetes</taxon>
        <taxon>Streptosporangiales</taxon>
        <taxon>Streptosporangiaceae</taxon>
        <taxon>Nonomuraea</taxon>
    </lineage>
</organism>
<evidence type="ECO:0000313" key="3">
    <source>
        <dbReference type="Proteomes" id="UP001501666"/>
    </source>
</evidence>
<gene>
    <name evidence="2" type="ORF">GCM10010412_085450</name>
</gene>
<evidence type="ECO:0000313" key="2">
    <source>
        <dbReference type="EMBL" id="GAA2693745.1"/>
    </source>
</evidence>
<keyword evidence="3" id="KW-1185">Reference proteome</keyword>
<dbReference type="Proteomes" id="UP001501666">
    <property type="component" value="Unassembled WGS sequence"/>
</dbReference>
<feature type="region of interest" description="Disordered" evidence="1">
    <location>
        <begin position="1"/>
        <end position="56"/>
    </location>
</feature>
<proteinExistence type="predicted"/>
<protein>
    <submittedName>
        <fullName evidence="2">Uncharacterized protein</fullName>
    </submittedName>
</protein>